<evidence type="ECO:0000256" key="14">
    <source>
        <dbReference type="ARBA" id="ARBA00022840"/>
    </source>
</evidence>
<comment type="similarity">
    <text evidence="3 21">Belongs to the bacterial diacylglycerol kinase family.</text>
</comment>
<dbReference type="PANTHER" id="PTHR34299:SF1">
    <property type="entry name" value="DIACYLGLYCEROL KINASE"/>
    <property type="match status" value="1"/>
</dbReference>
<evidence type="ECO:0000256" key="15">
    <source>
        <dbReference type="ARBA" id="ARBA00022842"/>
    </source>
</evidence>
<keyword evidence="14 21" id="KW-0067">ATP-binding</keyword>
<keyword evidence="10 21" id="KW-0812">Transmembrane</keyword>
<keyword evidence="6" id="KW-1003">Cell membrane</keyword>
<proteinExistence type="inferred from homology"/>
<evidence type="ECO:0000256" key="4">
    <source>
        <dbReference type="ARBA" id="ARBA00012133"/>
    </source>
</evidence>
<keyword evidence="12 21" id="KW-0547">Nucleotide-binding</keyword>
<organism evidence="22 23">
    <name type="scientific">Marinomonas phaeophyticola</name>
    <dbReference type="NCBI Taxonomy" id="3004091"/>
    <lineage>
        <taxon>Bacteria</taxon>
        <taxon>Pseudomonadati</taxon>
        <taxon>Pseudomonadota</taxon>
        <taxon>Gammaproteobacteria</taxon>
        <taxon>Oceanospirillales</taxon>
        <taxon>Oceanospirillaceae</taxon>
        <taxon>Marinomonas</taxon>
    </lineage>
</organism>
<dbReference type="PROSITE" id="PS01069">
    <property type="entry name" value="DAGK_PROKAR"/>
    <property type="match status" value="1"/>
</dbReference>
<comment type="function">
    <text evidence="21">Catalyzes the ATP-dependent phosphorylation of sn-l,2-diacylglycerol (DAG) to phosphatidic acid. Involved in the recycling of diacylglycerol produced as a by-product during membrane-derived oligosaccharide (MDO) biosynthesis.</text>
</comment>
<evidence type="ECO:0000256" key="10">
    <source>
        <dbReference type="ARBA" id="ARBA00022692"/>
    </source>
</evidence>
<keyword evidence="19" id="KW-0594">Phospholipid biosynthesis</keyword>
<evidence type="ECO:0000256" key="6">
    <source>
        <dbReference type="ARBA" id="ARBA00022475"/>
    </source>
</evidence>
<evidence type="ECO:0000256" key="12">
    <source>
        <dbReference type="ARBA" id="ARBA00022741"/>
    </source>
</evidence>
<evidence type="ECO:0000313" key="22">
    <source>
        <dbReference type="EMBL" id="MCZ2721013.1"/>
    </source>
</evidence>
<dbReference type="PANTHER" id="PTHR34299">
    <property type="entry name" value="DIACYLGLYCEROL KINASE"/>
    <property type="match status" value="1"/>
</dbReference>
<keyword evidence="7" id="KW-0444">Lipid biosynthesis</keyword>
<evidence type="ECO:0000256" key="2">
    <source>
        <dbReference type="ARBA" id="ARBA00004429"/>
    </source>
</evidence>
<feature type="transmembrane region" description="Helical" evidence="21">
    <location>
        <begin position="59"/>
        <end position="81"/>
    </location>
</feature>
<evidence type="ECO:0000256" key="16">
    <source>
        <dbReference type="ARBA" id="ARBA00022989"/>
    </source>
</evidence>
<comment type="caution">
    <text evidence="22">The sequence shown here is derived from an EMBL/GenBank/DDBJ whole genome shotgun (WGS) entry which is preliminary data.</text>
</comment>
<protein>
    <recommendedName>
        <fullName evidence="5 21">Diacylglycerol kinase</fullName>
        <ecNumber evidence="4 21">2.7.1.107</ecNumber>
    </recommendedName>
</protein>
<keyword evidence="20 21" id="KW-1208">Phospholipid metabolism</keyword>
<dbReference type="EMBL" id="JAPUBN010000011">
    <property type="protein sequence ID" value="MCZ2721013.1"/>
    <property type="molecule type" value="Genomic_DNA"/>
</dbReference>
<keyword evidence="23" id="KW-1185">Reference proteome</keyword>
<dbReference type="InterPro" id="IPR000829">
    <property type="entry name" value="DAGK"/>
</dbReference>
<dbReference type="InterPro" id="IPR033718">
    <property type="entry name" value="DAGK_prok"/>
</dbReference>
<keyword evidence="13 21" id="KW-0418">Kinase</keyword>
<evidence type="ECO:0000256" key="19">
    <source>
        <dbReference type="ARBA" id="ARBA00023209"/>
    </source>
</evidence>
<comment type="cofactor">
    <cofactor evidence="1">
        <name>Mg(2+)</name>
        <dbReference type="ChEBI" id="CHEBI:18420"/>
    </cofactor>
</comment>
<dbReference type="Pfam" id="PF01219">
    <property type="entry name" value="DAGK_prokar"/>
    <property type="match status" value="1"/>
</dbReference>
<evidence type="ECO:0000256" key="17">
    <source>
        <dbReference type="ARBA" id="ARBA00023098"/>
    </source>
</evidence>
<evidence type="ECO:0000256" key="20">
    <source>
        <dbReference type="ARBA" id="ARBA00023264"/>
    </source>
</evidence>
<dbReference type="CDD" id="cd14264">
    <property type="entry name" value="DAGK_IM"/>
    <property type="match status" value="1"/>
</dbReference>
<keyword evidence="16 21" id="KW-1133">Transmembrane helix</keyword>
<dbReference type="InterPro" id="IPR036945">
    <property type="entry name" value="DAGK_sf"/>
</dbReference>
<evidence type="ECO:0000256" key="7">
    <source>
        <dbReference type="ARBA" id="ARBA00022516"/>
    </source>
</evidence>
<dbReference type="GO" id="GO:0016301">
    <property type="term" value="F:kinase activity"/>
    <property type="evidence" value="ECO:0007669"/>
    <property type="project" value="UniProtKB-KW"/>
</dbReference>
<feature type="transmembrane region" description="Helical" evidence="21">
    <location>
        <begin position="101"/>
        <end position="119"/>
    </location>
</feature>
<keyword evidence="15" id="KW-0460">Magnesium</keyword>
<evidence type="ECO:0000256" key="9">
    <source>
        <dbReference type="ARBA" id="ARBA00022679"/>
    </source>
</evidence>
<keyword evidence="9 21" id="KW-0808">Transferase</keyword>
<evidence type="ECO:0000256" key="1">
    <source>
        <dbReference type="ARBA" id="ARBA00001946"/>
    </source>
</evidence>
<keyword evidence="11" id="KW-0479">Metal-binding</keyword>
<dbReference type="RefSeq" id="WP_269123353.1">
    <property type="nucleotide sequence ID" value="NZ_JAPUBN010000011.1"/>
</dbReference>
<evidence type="ECO:0000256" key="13">
    <source>
        <dbReference type="ARBA" id="ARBA00022777"/>
    </source>
</evidence>
<evidence type="ECO:0000256" key="18">
    <source>
        <dbReference type="ARBA" id="ARBA00023136"/>
    </source>
</evidence>
<dbReference type="EC" id="2.7.1.107" evidence="4 21"/>
<keyword evidence="8 21" id="KW-0997">Cell inner membrane</keyword>
<keyword evidence="17 21" id="KW-0443">Lipid metabolism</keyword>
<reference evidence="22" key="1">
    <citation type="submission" date="2022-12" db="EMBL/GenBank/DDBJ databases">
        <title>Marinomonas 15G1-11 sp. nov, isolated from marine algae.</title>
        <authorList>
            <person name="Butt M."/>
            <person name="Choi D.G."/>
            <person name="Kim J.M."/>
            <person name="Lee J.K."/>
            <person name="Baek J.H."/>
            <person name="Jeon C.O."/>
        </authorList>
    </citation>
    <scope>NUCLEOTIDE SEQUENCE</scope>
    <source>
        <strain evidence="22">15G1-11</strain>
    </source>
</reference>
<dbReference type="Proteomes" id="UP001149719">
    <property type="component" value="Unassembled WGS sequence"/>
</dbReference>
<accession>A0ABT4JRK8</accession>
<evidence type="ECO:0000256" key="8">
    <source>
        <dbReference type="ARBA" id="ARBA00022519"/>
    </source>
</evidence>
<sequence>MKIVKHTGLKRIFFAAGYSVKGLCHNFVYEAAFRQEVIVALILIPIALSVDVEKLERIVLIFSLMLVLLMELLNTAIEATVDRIGLEFHPLSGLAKDTGSAAVLMSVLLCLYTWVAVFFC</sequence>
<keyword evidence="18 21" id="KW-0472">Membrane</keyword>
<name>A0ABT4JRK8_9GAMM</name>
<evidence type="ECO:0000256" key="5">
    <source>
        <dbReference type="ARBA" id="ARBA00017575"/>
    </source>
</evidence>
<comment type="catalytic activity">
    <reaction evidence="21">
        <text>a 1,2-diacyl-sn-glycerol + ATP = a 1,2-diacyl-sn-glycero-3-phosphate + ADP + H(+)</text>
        <dbReference type="Rhea" id="RHEA:10272"/>
        <dbReference type="ChEBI" id="CHEBI:15378"/>
        <dbReference type="ChEBI" id="CHEBI:17815"/>
        <dbReference type="ChEBI" id="CHEBI:30616"/>
        <dbReference type="ChEBI" id="CHEBI:58608"/>
        <dbReference type="ChEBI" id="CHEBI:456216"/>
        <dbReference type="EC" id="2.7.1.107"/>
    </reaction>
</comment>
<evidence type="ECO:0000256" key="21">
    <source>
        <dbReference type="RuleBase" id="RU363065"/>
    </source>
</evidence>
<comment type="subcellular location">
    <subcellularLocation>
        <location evidence="2 21">Cell inner membrane</location>
        <topology evidence="2 21">Multi-pass membrane protein</topology>
    </subcellularLocation>
</comment>
<gene>
    <name evidence="22" type="ORF">O1D97_04955</name>
</gene>
<comment type="caution">
    <text evidence="21">Lacks conserved residue(s) required for the propagation of feature annotation.</text>
</comment>
<evidence type="ECO:0000313" key="23">
    <source>
        <dbReference type="Proteomes" id="UP001149719"/>
    </source>
</evidence>
<dbReference type="Gene3D" id="1.10.287.3610">
    <property type="match status" value="1"/>
</dbReference>
<evidence type="ECO:0000256" key="3">
    <source>
        <dbReference type="ARBA" id="ARBA00005967"/>
    </source>
</evidence>
<evidence type="ECO:0000256" key="11">
    <source>
        <dbReference type="ARBA" id="ARBA00022723"/>
    </source>
</evidence>